<dbReference type="SMART" id="SM00331">
    <property type="entry name" value="PP2C_SIG"/>
    <property type="match status" value="1"/>
</dbReference>
<keyword evidence="1" id="KW-0378">Hydrolase</keyword>
<keyword evidence="2" id="KW-0175">Coiled coil</keyword>
<evidence type="ECO:0000256" key="2">
    <source>
        <dbReference type="SAM" id="Coils"/>
    </source>
</evidence>
<evidence type="ECO:0000313" key="4">
    <source>
        <dbReference type="EMBL" id="QTD53286.1"/>
    </source>
</evidence>
<evidence type="ECO:0000313" key="5">
    <source>
        <dbReference type="Proteomes" id="UP000663929"/>
    </source>
</evidence>
<feature type="coiled-coil region" evidence="2">
    <location>
        <begin position="318"/>
        <end position="350"/>
    </location>
</feature>
<gene>
    <name evidence="4" type="ORF">J3U87_12595</name>
</gene>
<dbReference type="Proteomes" id="UP000663929">
    <property type="component" value="Chromosome"/>
</dbReference>
<proteinExistence type="predicted"/>
<dbReference type="RefSeq" id="WP_237383388.1">
    <property type="nucleotide sequence ID" value="NZ_CP071793.1"/>
</dbReference>
<keyword evidence="5" id="KW-1185">Reference proteome</keyword>
<organism evidence="4 5">
    <name type="scientific">Sulfidibacter corallicola</name>
    <dbReference type="NCBI Taxonomy" id="2818388"/>
    <lineage>
        <taxon>Bacteria</taxon>
        <taxon>Pseudomonadati</taxon>
        <taxon>Acidobacteriota</taxon>
        <taxon>Holophagae</taxon>
        <taxon>Acanthopleuribacterales</taxon>
        <taxon>Acanthopleuribacteraceae</taxon>
        <taxon>Sulfidibacter</taxon>
    </lineage>
</organism>
<dbReference type="InterPro" id="IPR001932">
    <property type="entry name" value="PPM-type_phosphatase-like_dom"/>
</dbReference>
<dbReference type="KEGG" id="scor:J3U87_12595"/>
<dbReference type="EMBL" id="CP071793">
    <property type="protein sequence ID" value="QTD53286.1"/>
    <property type="molecule type" value="Genomic_DNA"/>
</dbReference>
<dbReference type="AlphaFoldDB" id="A0A8A4TTJ2"/>
<dbReference type="GO" id="GO:0016791">
    <property type="term" value="F:phosphatase activity"/>
    <property type="evidence" value="ECO:0007669"/>
    <property type="project" value="TreeGrafter"/>
</dbReference>
<dbReference type="Pfam" id="PF07228">
    <property type="entry name" value="SpoIIE"/>
    <property type="match status" value="1"/>
</dbReference>
<evidence type="ECO:0000259" key="3">
    <source>
        <dbReference type="SMART" id="SM00331"/>
    </source>
</evidence>
<evidence type="ECO:0000256" key="1">
    <source>
        <dbReference type="ARBA" id="ARBA00022801"/>
    </source>
</evidence>
<dbReference type="InterPro" id="IPR052016">
    <property type="entry name" value="Bact_Sigma-Reg"/>
</dbReference>
<reference evidence="4" key="1">
    <citation type="submission" date="2021-03" db="EMBL/GenBank/DDBJ databases">
        <title>Acanthopleuribacteraceae sp. M133.</title>
        <authorList>
            <person name="Wang G."/>
        </authorList>
    </citation>
    <scope>NUCLEOTIDE SEQUENCE</scope>
    <source>
        <strain evidence="4">M133</strain>
    </source>
</reference>
<dbReference type="PANTHER" id="PTHR43156">
    <property type="entry name" value="STAGE II SPORULATION PROTEIN E-RELATED"/>
    <property type="match status" value="1"/>
</dbReference>
<feature type="domain" description="PPM-type phosphatase" evidence="3">
    <location>
        <begin position="362"/>
        <end position="579"/>
    </location>
</feature>
<dbReference type="SUPFAM" id="SSF55781">
    <property type="entry name" value="GAF domain-like"/>
    <property type="match status" value="2"/>
</dbReference>
<dbReference type="InterPro" id="IPR029016">
    <property type="entry name" value="GAF-like_dom_sf"/>
</dbReference>
<sequence length="584" mass="65300">MAQLKDFRPADSSLSRRLNELISLNELLATLNTARTLEQTLDVILLTIMGQHPCVKAAVFLKETNSWRLGMGKGLRDHTFHLENLPTDDRLDGMPALIRPGHGDWDELSPLCEDGLFDLVIPAKNEGKLVGVICLGKCLLGDISEDKELLLALIADFGGVIMGNHLYRVDLEKMNRQLQRRLFQLNTLFEITGAFARCYEPEDVYQILANNLMGHFFISRCGVVTMEDRPQISFQKGLKIKAEPVLDGWPPLTEWPASVTSVDALGFEAPIAFMKEQKLRYAVPIASEGDVFALLLLGPRLDRRKLGEHDREFMVSLARQAAVALENVRLQAEVLEKKRMERELQLAREIQQRLLPKVVPSLCGYQIAAEMRPFNQVGGDFYDFIVHANGRLSLCLADVSGKSLPASMIMSTAQASLRALNSFPGISPREVIEKLNLHLFQSTQSNKFVTMFYAELDPETHRLQYINAGHNRPILVCPEKTTSLLSLGGMMVGMFPNVQYQVGTIDFEEGSELLIYTDGLSEVTDTEGEEFGDDRLIDLLKSVQGHGTVSEEMSEIVTSVMNFSDGQMVDDLTLLLIRRSSQES</sequence>
<dbReference type="Gene3D" id="3.60.40.10">
    <property type="entry name" value="PPM-type phosphatase domain"/>
    <property type="match status" value="1"/>
</dbReference>
<dbReference type="SUPFAM" id="SSF81606">
    <property type="entry name" value="PP2C-like"/>
    <property type="match status" value="1"/>
</dbReference>
<dbReference type="InterPro" id="IPR036457">
    <property type="entry name" value="PPM-type-like_dom_sf"/>
</dbReference>
<name>A0A8A4TTJ2_SULCO</name>
<dbReference type="Gene3D" id="3.30.450.40">
    <property type="match status" value="2"/>
</dbReference>
<dbReference type="PANTHER" id="PTHR43156:SF2">
    <property type="entry name" value="STAGE II SPORULATION PROTEIN E"/>
    <property type="match status" value="1"/>
</dbReference>
<accession>A0A8A4TTJ2</accession>
<protein>
    <submittedName>
        <fullName evidence="4">SpoIIE family protein phosphatase</fullName>
    </submittedName>
</protein>